<dbReference type="EMBL" id="JRLZ01000008">
    <property type="protein sequence ID" value="KGO95921.1"/>
    <property type="molecule type" value="Genomic_DNA"/>
</dbReference>
<dbReference type="AlphaFoldDB" id="A0A0A2MWC9"/>
<dbReference type="eggNOG" id="COG4585">
    <property type="taxonomic scope" value="Bacteria"/>
</dbReference>
<dbReference type="Proteomes" id="UP000030149">
    <property type="component" value="Unassembled WGS sequence"/>
</dbReference>
<accession>A0A0A2MWC9</accession>
<dbReference type="GO" id="GO:0051539">
    <property type="term" value="F:4 iron, 4 sulfur cluster binding"/>
    <property type="evidence" value="ECO:0007669"/>
    <property type="project" value="UniProtKB-KW"/>
</dbReference>
<dbReference type="Gene3D" id="1.20.5.1930">
    <property type="match status" value="1"/>
</dbReference>
<comment type="subcellular location">
    <subcellularLocation>
        <location evidence="3">Cytoplasm</location>
    </subcellularLocation>
</comment>
<evidence type="ECO:0000256" key="12">
    <source>
        <dbReference type="ARBA" id="ARBA00022777"/>
    </source>
</evidence>
<keyword evidence="19" id="KW-0472">Membrane</keyword>
<evidence type="ECO:0000256" key="5">
    <source>
        <dbReference type="ARBA" id="ARBA00017322"/>
    </source>
</evidence>
<dbReference type="SMART" id="SM00387">
    <property type="entry name" value="HATPase_c"/>
    <property type="match status" value="1"/>
</dbReference>
<evidence type="ECO:0000313" key="21">
    <source>
        <dbReference type="EMBL" id="KGO95921.1"/>
    </source>
</evidence>
<keyword evidence="6" id="KW-0004">4Fe-4S</keyword>
<evidence type="ECO:0000256" key="17">
    <source>
        <dbReference type="ARBA" id="ARBA00024827"/>
    </source>
</evidence>
<comment type="function">
    <text evidence="17">Member of the two-component regulatory system NreB/NreC involved in the control of dissimilatory nitrate/nitrite reduction in response to oxygen. NreB functions as a direct oxygen sensor histidine kinase which is autophosphorylated, in the absence of oxygen, probably at the conserved histidine residue, and transfers its phosphate group probably to a conserved aspartate residue of NreC. NreB/NreC activates the expression of the nitrate (narGHJI) and nitrite (nir) reductase operons, as well as the putative nitrate transporter gene narT.</text>
</comment>
<dbReference type="PANTHER" id="PTHR24421:SF10">
    <property type="entry name" value="NITRATE_NITRITE SENSOR PROTEIN NARQ"/>
    <property type="match status" value="1"/>
</dbReference>
<dbReference type="InterPro" id="IPR004358">
    <property type="entry name" value="Sig_transdc_His_kin-like_C"/>
</dbReference>
<evidence type="ECO:0000256" key="9">
    <source>
        <dbReference type="ARBA" id="ARBA00022679"/>
    </source>
</evidence>
<dbReference type="InterPro" id="IPR003594">
    <property type="entry name" value="HATPase_dom"/>
</dbReference>
<keyword evidence="8" id="KW-0597">Phosphoprotein</keyword>
<keyword evidence="11" id="KW-0547">Nucleotide-binding</keyword>
<dbReference type="PROSITE" id="PS50109">
    <property type="entry name" value="HIS_KIN"/>
    <property type="match status" value="1"/>
</dbReference>
<dbReference type="InterPro" id="IPR011712">
    <property type="entry name" value="Sig_transdc_His_kin_sub3_dim/P"/>
</dbReference>
<evidence type="ECO:0000313" key="22">
    <source>
        <dbReference type="Proteomes" id="UP000030149"/>
    </source>
</evidence>
<feature type="domain" description="Histidine kinase" evidence="20">
    <location>
        <begin position="220"/>
        <end position="310"/>
    </location>
</feature>
<evidence type="ECO:0000256" key="1">
    <source>
        <dbReference type="ARBA" id="ARBA00000085"/>
    </source>
</evidence>
<dbReference type="GO" id="GO:0046983">
    <property type="term" value="F:protein dimerization activity"/>
    <property type="evidence" value="ECO:0007669"/>
    <property type="project" value="InterPro"/>
</dbReference>
<evidence type="ECO:0000256" key="18">
    <source>
        <dbReference type="ARBA" id="ARBA00030800"/>
    </source>
</evidence>
<keyword evidence="19" id="KW-0812">Transmembrane</keyword>
<dbReference type="STRING" id="1107311.Q767_09590"/>
<sequence>MGDYKSATKYLNKYVGLLDYALVKKFDSELEGIRTSYELEKAESKYKEEKQLLKQKQFKSEKMLYLMLSLLALSGVLFYFFYQNLKLKQKNKLKDLSHNVHQNLINATIDGQEEERKRLSGVLHDNISALLSSASLHLMAFETNHPETKSELEKTKAIIKEAHDKVRDLSHSLIPPVLEKLGLIPAFEDLCEKNSNSLIHFKFNNFIEEEIRFQNDFEMKLYFIVAELFNNIIKHSDASEAFLTVDKDNSLLSVNIEDNGKGFNAIQGKHKEGLGLSQIKTRIKSLKGSIDIISTEKMGTLIYIKIPITN</sequence>
<evidence type="ECO:0000256" key="7">
    <source>
        <dbReference type="ARBA" id="ARBA00022490"/>
    </source>
</evidence>
<evidence type="ECO:0000256" key="19">
    <source>
        <dbReference type="SAM" id="Phobius"/>
    </source>
</evidence>
<dbReference type="CDD" id="cd16917">
    <property type="entry name" value="HATPase_UhpB-NarQ-NarX-like"/>
    <property type="match status" value="1"/>
</dbReference>
<keyword evidence="22" id="KW-1185">Reference proteome</keyword>
<keyword evidence="15" id="KW-0902">Two-component regulatory system</keyword>
<evidence type="ECO:0000256" key="4">
    <source>
        <dbReference type="ARBA" id="ARBA00012438"/>
    </source>
</evidence>
<dbReference type="InterPro" id="IPR036890">
    <property type="entry name" value="HATPase_C_sf"/>
</dbReference>
<dbReference type="Gene3D" id="3.30.565.10">
    <property type="entry name" value="Histidine kinase-like ATPase, C-terminal domain"/>
    <property type="match status" value="1"/>
</dbReference>
<evidence type="ECO:0000256" key="11">
    <source>
        <dbReference type="ARBA" id="ARBA00022741"/>
    </source>
</evidence>
<evidence type="ECO:0000256" key="10">
    <source>
        <dbReference type="ARBA" id="ARBA00022723"/>
    </source>
</evidence>
<dbReference type="GO" id="GO:0005737">
    <property type="term" value="C:cytoplasm"/>
    <property type="evidence" value="ECO:0007669"/>
    <property type="project" value="UniProtKB-SubCell"/>
</dbReference>
<evidence type="ECO:0000256" key="15">
    <source>
        <dbReference type="ARBA" id="ARBA00023012"/>
    </source>
</evidence>
<evidence type="ECO:0000256" key="6">
    <source>
        <dbReference type="ARBA" id="ARBA00022485"/>
    </source>
</evidence>
<dbReference type="PRINTS" id="PR00344">
    <property type="entry name" value="BCTRLSENSOR"/>
</dbReference>
<dbReference type="Pfam" id="PF02518">
    <property type="entry name" value="HATPase_c"/>
    <property type="match status" value="1"/>
</dbReference>
<keyword evidence="10" id="KW-0479">Metal-binding</keyword>
<keyword evidence="7" id="KW-0963">Cytoplasm</keyword>
<keyword evidence="19" id="KW-1133">Transmembrane helix</keyword>
<dbReference type="EC" id="2.7.13.3" evidence="4"/>
<dbReference type="InterPro" id="IPR005467">
    <property type="entry name" value="His_kinase_dom"/>
</dbReference>
<dbReference type="PATRIC" id="fig|1107311.5.peg.3141"/>
<keyword evidence="9" id="KW-0808">Transferase</keyword>
<dbReference type="InterPro" id="IPR050482">
    <property type="entry name" value="Sensor_HK_TwoCompSys"/>
</dbReference>
<evidence type="ECO:0000256" key="2">
    <source>
        <dbReference type="ARBA" id="ARBA00001966"/>
    </source>
</evidence>
<evidence type="ECO:0000256" key="16">
    <source>
        <dbReference type="ARBA" id="ARBA00023014"/>
    </source>
</evidence>
<comment type="catalytic activity">
    <reaction evidence="1">
        <text>ATP + protein L-histidine = ADP + protein N-phospho-L-histidine.</text>
        <dbReference type="EC" id="2.7.13.3"/>
    </reaction>
</comment>
<evidence type="ECO:0000256" key="3">
    <source>
        <dbReference type="ARBA" id="ARBA00004496"/>
    </source>
</evidence>
<protein>
    <recommendedName>
        <fullName evidence="5">Oxygen sensor histidine kinase NreB</fullName>
        <ecNumber evidence="4">2.7.13.3</ecNumber>
    </recommendedName>
    <alternativeName>
        <fullName evidence="18">Nitrogen regulation protein B</fullName>
    </alternativeName>
</protein>
<name>A0A0A2MWC9_9FLAO</name>
<evidence type="ECO:0000256" key="13">
    <source>
        <dbReference type="ARBA" id="ARBA00022840"/>
    </source>
</evidence>
<dbReference type="GO" id="GO:0000155">
    <property type="term" value="F:phosphorelay sensor kinase activity"/>
    <property type="evidence" value="ECO:0007669"/>
    <property type="project" value="InterPro"/>
</dbReference>
<evidence type="ECO:0000259" key="20">
    <source>
        <dbReference type="PROSITE" id="PS50109"/>
    </source>
</evidence>
<dbReference type="PANTHER" id="PTHR24421">
    <property type="entry name" value="NITRATE/NITRITE SENSOR PROTEIN NARX-RELATED"/>
    <property type="match status" value="1"/>
</dbReference>
<dbReference type="GO" id="GO:0005524">
    <property type="term" value="F:ATP binding"/>
    <property type="evidence" value="ECO:0007669"/>
    <property type="project" value="UniProtKB-KW"/>
</dbReference>
<keyword evidence="14" id="KW-0408">Iron</keyword>
<comment type="cofactor">
    <cofactor evidence="2">
        <name>[4Fe-4S] cluster</name>
        <dbReference type="ChEBI" id="CHEBI:49883"/>
    </cofactor>
</comment>
<organism evidence="21 22">
    <name type="scientific">Flavobacterium enshiense DK69</name>
    <dbReference type="NCBI Taxonomy" id="1107311"/>
    <lineage>
        <taxon>Bacteria</taxon>
        <taxon>Pseudomonadati</taxon>
        <taxon>Bacteroidota</taxon>
        <taxon>Flavobacteriia</taxon>
        <taxon>Flavobacteriales</taxon>
        <taxon>Flavobacteriaceae</taxon>
        <taxon>Flavobacterium</taxon>
    </lineage>
</organism>
<feature type="transmembrane region" description="Helical" evidence="19">
    <location>
        <begin position="63"/>
        <end position="82"/>
    </location>
</feature>
<keyword evidence="16" id="KW-0411">Iron-sulfur</keyword>
<evidence type="ECO:0000256" key="8">
    <source>
        <dbReference type="ARBA" id="ARBA00022553"/>
    </source>
</evidence>
<dbReference type="GO" id="GO:0046872">
    <property type="term" value="F:metal ion binding"/>
    <property type="evidence" value="ECO:0007669"/>
    <property type="project" value="UniProtKB-KW"/>
</dbReference>
<evidence type="ECO:0000256" key="14">
    <source>
        <dbReference type="ARBA" id="ARBA00023004"/>
    </source>
</evidence>
<dbReference type="GO" id="GO:0016020">
    <property type="term" value="C:membrane"/>
    <property type="evidence" value="ECO:0007669"/>
    <property type="project" value="InterPro"/>
</dbReference>
<keyword evidence="13" id="KW-0067">ATP-binding</keyword>
<gene>
    <name evidence="21" type="ORF">Q767_09590</name>
</gene>
<dbReference type="SUPFAM" id="SSF55874">
    <property type="entry name" value="ATPase domain of HSP90 chaperone/DNA topoisomerase II/histidine kinase"/>
    <property type="match status" value="1"/>
</dbReference>
<proteinExistence type="predicted"/>
<comment type="caution">
    <text evidence="21">The sequence shown here is derived from an EMBL/GenBank/DDBJ whole genome shotgun (WGS) entry which is preliminary data.</text>
</comment>
<dbReference type="Pfam" id="PF07730">
    <property type="entry name" value="HisKA_3"/>
    <property type="match status" value="1"/>
</dbReference>
<reference evidence="21 22" key="2">
    <citation type="journal article" date="2015" name="Stand. Genomic Sci.">
        <title>High quality draft genomic sequence of Flavobacterium enshiense DK69(T) and comparison among Flavobacterium genomes.</title>
        <authorList>
            <person name="Zeng Z."/>
            <person name="Chen C."/>
            <person name="Du H."/>
            <person name="Wang G."/>
            <person name="Li M."/>
        </authorList>
    </citation>
    <scope>NUCLEOTIDE SEQUENCE [LARGE SCALE GENOMIC DNA]</scope>
    <source>
        <strain evidence="21 22">DK69</strain>
    </source>
</reference>
<reference evidence="22" key="1">
    <citation type="submission" date="2013-09" db="EMBL/GenBank/DDBJ databases">
        <authorList>
            <person name="Zeng Z."/>
            <person name="Chen C."/>
        </authorList>
    </citation>
    <scope>NUCLEOTIDE SEQUENCE [LARGE SCALE GENOMIC DNA]</scope>
    <source>
        <strain evidence="22">DK69</strain>
    </source>
</reference>
<keyword evidence="12" id="KW-0418">Kinase</keyword>